<dbReference type="CDD" id="cd03801">
    <property type="entry name" value="GT4_PimA-like"/>
    <property type="match status" value="1"/>
</dbReference>
<dbReference type="SUPFAM" id="SSF53756">
    <property type="entry name" value="UDP-Glycosyltransferase/glycogen phosphorylase"/>
    <property type="match status" value="1"/>
</dbReference>
<evidence type="ECO:0000256" key="1">
    <source>
        <dbReference type="ARBA" id="ARBA00022679"/>
    </source>
</evidence>
<comment type="caution">
    <text evidence="3">The sequence shown here is derived from an EMBL/GenBank/DDBJ whole genome shotgun (WGS) entry which is preliminary data.</text>
</comment>
<reference evidence="3 4" key="1">
    <citation type="submission" date="2020-08" db="EMBL/GenBank/DDBJ databases">
        <title>Genomic Encyclopedia of Type Strains, Phase IV (KMG-V): Genome sequencing to study the core and pangenomes of soil and plant-associated prokaryotes.</title>
        <authorList>
            <person name="Whitman W."/>
        </authorList>
    </citation>
    <scope>NUCLEOTIDE SEQUENCE [LARGE SCALE GENOMIC DNA]</scope>
    <source>
        <strain evidence="3 4">MP601</strain>
    </source>
</reference>
<dbReference type="AlphaFoldDB" id="A0A841JDT5"/>
<dbReference type="Pfam" id="PF00534">
    <property type="entry name" value="Glycos_transf_1"/>
    <property type="match status" value="1"/>
</dbReference>
<sequence length="382" mass="43062">MIKLVDLTYYAHLNYTHASQVTENHSPALAFAPYLISKIDFSFVKHTAFEEHVVMDGVPYHFFKGSNRFWSVTLKTHQYIKKLKPDIVLVQGFIFPLQVIFLRLFCGKGFKIMIQHHGGLPFNGVKGWLQKLACSFADAFIFTAAGNAGIWKRKNIIRQDAPIFELLEASTHFKQQDKQISKARTQMTGETNLLWVGRLNANKDPITVLLGFMQYLKIKPTARLYMIYQSDDMINEVMALFASNKLLANAVILVGRVANHELPYWYSAADFYVSGSHKEGSGYALLEAMACGCIPLITEIPPYQKITGSGQCGFLYPPGDANALARLLYTVNNADKKKLSDDTLIYFHQNLTFKNIADDLVNICWQIMAKSTNIAPIQAKDA</sequence>
<keyword evidence="1 3" id="KW-0808">Transferase</keyword>
<organism evidence="3 4">
    <name type="scientific">Mucilaginibacter lappiensis</name>
    <dbReference type="NCBI Taxonomy" id="354630"/>
    <lineage>
        <taxon>Bacteria</taxon>
        <taxon>Pseudomonadati</taxon>
        <taxon>Bacteroidota</taxon>
        <taxon>Sphingobacteriia</taxon>
        <taxon>Sphingobacteriales</taxon>
        <taxon>Sphingobacteriaceae</taxon>
        <taxon>Mucilaginibacter</taxon>
    </lineage>
</organism>
<dbReference type="Gene3D" id="3.40.50.2000">
    <property type="entry name" value="Glycogen Phosphorylase B"/>
    <property type="match status" value="2"/>
</dbReference>
<dbReference type="GO" id="GO:0009103">
    <property type="term" value="P:lipopolysaccharide biosynthetic process"/>
    <property type="evidence" value="ECO:0007669"/>
    <property type="project" value="TreeGrafter"/>
</dbReference>
<evidence type="ECO:0000313" key="3">
    <source>
        <dbReference type="EMBL" id="MBB6127746.1"/>
    </source>
</evidence>
<dbReference type="EMBL" id="JACHCA010000004">
    <property type="protein sequence ID" value="MBB6127746.1"/>
    <property type="molecule type" value="Genomic_DNA"/>
</dbReference>
<dbReference type="Proteomes" id="UP000548326">
    <property type="component" value="Unassembled WGS sequence"/>
</dbReference>
<protein>
    <submittedName>
        <fullName evidence="3">Glycosyltransferase involved in cell wall biosynthesis</fullName>
    </submittedName>
</protein>
<accession>A0A841JDT5</accession>
<feature type="domain" description="Glycosyl transferase family 1" evidence="2">
    <location>
        <begin position="186"/>
        <end position="330"/>
    </location>
</feature>
<name>A0A841JDT5_9SPHI</name>
<evidence type="ECO:0000313" key="4">
    <source>
        <dbReference type="Proteomes" id="UP000548326"/>
    </source>
</evidence>
<dbReference type="PANTHER" id="PTHR46401:SF2">
    <property type="entry name" value="GLYCOSYLTRANSFERASE WBBK-RELATED"/>
    <property type="match status" value="1"/>
</dbReference>
<dbReference type="GO" id="GO:0016757">
    <property type="term" value="F:glycosyltransferase activity"/>
    <property type="evidence" value="ECO:0007669"/>
    <property type="project" value="InterPro"/>
</dbReference>
<dbReference type="InterPro" id="IPR001296">
    <property type="entry name" value="Glyco_trans_1"/>
</dbReference>
<proteinExistence type="predicted"/>
<dbReference type="PANTHER" id="PTHR46401">
    <property type="entry name" value="GLYCOSYLTRANSFERASE WBBK-RELATED"/>
    <property type="match status" value="1"/>
</dbReference>
<evidence type="ECO:0000259" key="2">
    <source>
        <dbReference type="Pfam" id="PF00534"/>
    </source>
</evidence>
<dbReference type="RefSeq" id="WP_183587020.1">
    <property type="nucleotide sequence ID" value="NZ_JACHCA010000004.1"/>
</dbReference>
<gene>
    <name evidence="3" type="ORF">HDF22_001854</name>
</gene>